<keyword evidence="3" id="KW-0804">Transcription</keyword>
<dbReference type="InterPro" id="IPR018062">
    <property type="entry name" value="HTH_AraC-typ_CS"/>
</dbReference>
<dbReference type="Gene3D" id="1.10.10.60">
    <property type="entry name" value="Homeodomain-like"/>
    <property type="match status" value="2"/>
</dbReference>
<evidence type="ECO:0000313" key="7">
    <source>
        <dbReference type="Proteomes" id="UP001165962"/>
    </source>
</evidence>
<gene>
    <name evidence="6" type="ORF">G9U52_07655</name>
</gene>
<evidence type="ECO:0000256" key="1">
    <source>
        <dbReference type="ARBA" id="ARBA00023015"/>
    </source>
</evidence>
<dbReference type="PANTHER" id="PTHR43280">
    <property type="entry name" value="ARAC-FAMILY TRANSCRIPTIONAL REGULATOR"/>
    <property type="match status" value="1"/>
</dbReference>
<dbReference type="PROSITE" id="PS01124">
    <property type="entry name" value="HTH_ARAC_FAMILY_2"/>
    <property type="match status" value="1"/>
</dbReference>
<dbReference type="SMART" id="SM00342">
    <property type="entry name" value="HTH_ARAC"/>
    <property type="match status" value="1"/>
</dbReference>
<dbReference type="InterPro" id="IPR009057">
    <property type="entry name" value="Homeodomain-like_sf"/>
</dbReference>
<evidence type="ECO:0000256" key="2">
    <source>
        <dbReference type="ARBA" id="ARBA00023125"/>
    </source>
</evidence>
<evidence type="ECO:0000259" key="5">
    <source>
        <dbReference type="PROSITE" id="PS01124"/>
    </source>
</evidence>
<accession>A0ABX0J155</accession>
<sequence length="781" mass="89707">MSRNRTKILGKLRLFIFILVTLPVLVVSIASYYRSSDEIEKRVVEANVNVMLQNQMRMEQTLRLIDNMVVPFIKSTLYGTAMEQELASFDFQVYDQLFEGMHNLQRYQLPVQNVYVINLDKQWAIDNRGAFPLDDIKNDEQLAAYIQTPRSNYWTYEEKKLKSPQRENGYEAIDGISLVAKVPINSPNPKGLLVVQIPRDALIEMIVSNLRADGAAILDGNNKQSPAEGLVILDDKYRTIFSNDASMIGKDVSVLGYVNQIRLASKPSGYFETQLNGDSMGISYGRSSYNGWHYITMVPIEDIRKDSRSIGLYTIVVSFIMLLVAWIVALKLTGKIYNPIQKLFDAIRSKDGAELTAEDRDELQGIYERFDTMAKNNQQMSNELKEQLRYIREYYVLRLLKGQLSKMKIEDHRGLFPHSQSWKWMSVLNISVDTFAENVYKKTDTDLILFAIYNVVGEIVPADHQLCIVIVDEAVLVVVGGRQDTQSLFKAFKVAIGNQIQDALKDVLKISVNIGISDTYQGLANAQKAFQESVEALKYRIRYEDEAVICIEEIWPEESSYMTLPMQLENELIYAIKFEGTGTVKECLRQLVREIRSAELTYNEYQFCLCRLVVNLMNMVPEPGAYFPEIFKGKMPLLEQIVQLKAGEELEKWLMEQILSPLTAYFDAGKGTPKKRVSMKLIHMIEAEFDSDLTLELCASRLNYSPNYLRRLFLEETGVNFGEYLVRYRMDKAKQFLLETDMRIADIADKLRYSNSQNFTRQFRKQEGVSPGEYREANKGE</sequence>
<keyword evidence="2" id="KW-0238">DNA-binding</keyword>
<feature type="transmembrane region" description="Helical" evidence="4">
    <location>
        <begin position="12"/>
        <end position="33"/>
    </location>
</feature>
<organism evidence="6 7">
    <name type="scientific">Paenibacillus agricola</name>
    <dbReference type="NCBI Taxonomy" id="2716264"/>
    <lineage>
        <taxon>Bacteria</taxon>
        <taxon>Bacillati</taxon>
        <taxon>Bacillota</taxon>
        <taxon>Bacilli</taxon>
        <taxon>Bacillales</taxon>
        <taxon>Paenibacillaceae</taxon>
        <taxon>Paenibacillus</taxon>
    </lineage>
</organism>
<feature type="domain" description="HTH araC/xylS-type" evidence="5">
    <location>
        <begin position="679"/>
        <end position="777"/>
    </location>
</feature>
<dbReference type="EMBL" id="JAAOIW010000002">
    <property type="protein sequence ID" value="NHN29708.1"/>
    <property type="molecule type" value="Genomic_DNA"/>
</dbReference>
<keyword evidence="7" id="KW-1185">Reference proteome</keyword>
<dbReference type="SUPFAM" id="SSF46689">
    <property type="entry name" value="Homeodomain-like"/>
    <property type="match status" value="2"/>
</dbReference>
<evidence type="ECO:0000256" key="3">
    <source>
        <dbReference type="ARBA" id="ARBA00023163"/>
    </source>
</evidence>
<protein>
    <submittedName>
        <fullName evidence="6">AraC family transcriptional regulator</fullName>
    </submittedName>
</protein>
<dbReference type="Pfam" id="PF17853">
    <property type="entry name" value="GGDEF_2"/>
    <property type="match status" value="1"/>
</dbReference>
<evidence type="ECO:0000313" key="6">
    <source>
        <dbReference type="EMBL" id="NHN29708.1"/>
    </source>
</evidence>
<keyword evidence="4" id="KW-0472">Membrane</keyword>
<keyword evidence="4" id="KW-0812">Transmembrane</keyword>
<evidence type="ECO:0000256" key="4">
    <source>
        <dbReference type="SAM" id="Phobius"/>
    </source>
</evidence>
<reference evidence="6" key="1">
    <citation type="submission" date="2020-03" db="EMBL/GenBank/DDBJ databases">
        <title>Draft sequencing of Paenibacilllus sp. S3N08.</title>
        <authorList>
            <person name="Kim D.-U."/>
        </authorList>
    </citation>
    <scope>NUCLEOTIDE SEQUENCE</scope>
    <source>
        <strain evidence="6">S3N08</strain>
    </source>
</reference>
<keyword evidence="4" id="KW-1133">Transmembrane helix</keyword>
<proteinExistence type="predicted"/>
<dbReference type="Pfam" id="PF12833">
    <property type="entry name" value="HTH_18"/>
    <property type="match status" value="1"/>
</dbReference>
<dbReference type="Proteomes" id="UP001165962">
    <property type="component" value="Unassembled WGS sequence"/>
</dbReference>
<dbReference type="RefSeq" id="WP_166147920.1">
    <property type="nucleotide sequence ID" value="NZ_JAAOIW010000002.1"/>
</dbReference>
<name>A0ABX0J155_9BACL</name>
<keyword evidence="1" id="KW-0805">Transcription regulation</keyword>
<dbReference type="PROSITE" id="PS00041">
    <property type="entry name" value="HTH_ARAC_FAMILY_1"/>
    <property type="match status" value="1"/>
</dbReference>
<dbReference type="InterPro" id="IPR041522">
    <property type="entry name" value="CdaR_GGDEF"/>
</dbReference>
<dbReference type="PANTHER" id="PTHR43280:SF10">
    <property type="entry name" value="REGULATORY PROTEIN POCR"/>
    <property type="match status" value="1"/>
</dbReference>
<comment type="caution">
    <text evidence="6">The sequence shown here is derived from an EMBL/GenBank/DDBJ whole genome shotgun (WGS) entry which is preliminary data.</text>
</comment>
<dbReference type="InterPro" id="IPR018060">
    <property type="entry name" value="HTH_AraC"/>
</dbReference>
<feature type="transmembrane region" description="Helical" evidence="4">
    <location>
        <begin position="310"/>
        <end position="332"/>
    </location>
</feature>